<dbReference type="InterPro" id="IPR029058">
    <property type="entry name" value="AB_hydrolase_fold"/>
</dbReference>
<dbReference type="Proteomes" id="UP000294619">
    <property type="component" value="Unassembled WGS sequence"/>
</dbReference>
<comment type="caution">
    <text evidence="3">The sequence shown here is derived from an EMBL/GenBank/DDBJ whole genome shotgun (WGS) entry which is preliminary data.</text>
</comment>
<dbReference type="Gene3D" id="2.60.40.2180">
    <property type="match status" value="1"/>
</dbReference>
<dbReference type="AlphaFoldDB" id="A0A4R3YDL2"/>
<sequence length="302" mass="33966">MFKSYFAVLFSLALSPQLLANDVVTIPDEPESSKIISAKLITELTAKGQKVSALALEYEDELFNGEGVETRYQIEVVLDGKSQGERQILRSYGMDKPTLSPQAKSGNYLILELNKEDTNADVYSLRTENSEPMSFRAKNEQGEIIQRDIVQSNRVPEFYQQRLQYHVTQQGLLKLSNGKTVAPQNISVTAEAKNRHNLWFDQFAADQVSLNDPKNILHYQLYKPHFTADNTKHQNAVAQQYPLTIFLHGSGQLGQDNVAQLLSSQGAISTLQYEEGFVLAPQYASVAAFIGRQKTVERCCWQ</sequence>
<evidence type="ECO:0000313" key="3">
    <source>
        <dbReference type="EMBL" id="TCV89208.1"/>
    </source>
</evidence>
<gene>
    <name evidence="3" type="ORF">EDC16_10285</name>
</gene>
<dbReference type="EMBL" id="SMCP01000002">
    <property type="protein sequence ID" value="TCV89208.1"/>
    <property type="molecule type" value="Genomic_DNA"/>
</dbReference>
<dbReference type="Pfam" id="PF18435">
    <property type="entry name" value="EstA_Ig_like"/>
    <property type="match status" value="1"/>
</dbReference>
<protein>
    <recommendedName>
        <fullName evidence="2">Esterase Ig-like N-terminal domain-containing protein</fullName>
    </recommendedName>
</protein>
<proteinExistence type="predicted"/>
<evidence type="ECO:0000259" key="2">
    <source>
        <dbReference type="Pfam" id="PF18435"/>
    </source>
</evidence>
<feature type="signal peptide" evidence="1">
    <location>
        <begin position="1"/>
        <end position="20"/>
    </location>
</feature>
<organism evidence="3 4">
    <name type="scientific">Testudinibacter aquarius</name>
    <dbReference type="NCBI Taxonomy" id="1524974"/>
    <lineage>
        <taxon>Bacteria</taxon>
        <taxon>Pseudomonadati</taxon>
        <taxon>Pseudomonadota</taxon>
        <taxon>Gammaproteobacteria</taxon>
        <taxon>Pasteurellales</taxon>
        <taxon>Pasteurellaceae</taxon>
        <taxon>Testudinibacter</taxon>
    </lineage>
</organism>
<feature type="chain" id="PRO_5020246669" description="Esterase Ig-like N-terminal domain-containing protein" evidence="1">
    <location>
        <begin position="21"/>
        <end position="302"/>
    </location>
</feature>
<reference evidence="3 4" key="1">
    <citation type="submission" date="2019-03" db="EMBL/GenBank/DDBJ databases">
        <title>Genomic Encyclopedia of Type Strains, Phase IV (KMG-IV): sequencing the most valuable type-strain genomes for metagenomic binning, comparative biology and taxonomic classification.</title>
        <authorList>
            <person name="Goeker M."/>
        </authorList>
    </citation>
    <scope>NUCLEOTIDE SEQUENCE [LARGE SCALE GENOMIC DNA]</scope>
    <source>
        <strain evidence="3 4">DSM 28140</strain>
    </source>
</reference>
<accession>A0A4R3YDL2</accession>
<evidence type="ECO:0000256" key="1">
    <source>
        <dbReference type="SAM" id="SignalP"/>
    </source>
</evidence>
<evidence type="ECO:0000313" key="4">
    <source>
        <dbReference type="Proteomes" id="UP000294619"/>
    </source>
</evidence>
<keyword evidence="1" id="KW-0732">Signal</keyword>
<feature type="domain" description="Esterase Ig-like N-terminal" evidence="2">
    <location>
        <begin position="38"/>
        <end position="181"/>
    </location>
</feature>
<dbReference type="Gene3D" id="3.40.50.1820">
    <property type="entry name" value="alpha/beta hydrolase"/>
    <property type="match status" value="1"/>
</dbReference>
<dbReference type="InterPro" id="IPR041172">
    <property type="entry name" value="EstA_Ig-like_N"/>
</dbReference>
<name>A0A4R3YDL2_9PAST</name>